<accession>A0A170VBL7</accession>
<proteinExistence type="predicted"/>
<keyword evidence="1" id="KW-0695">RNA-directed DNA polymerase</keyword>
<sequence>MYIDKTLTWHPHIRLKRQELNTR</sequence>
<reference evidence="1" key="2">
    <citation type="journal article" date="2017" name="J. Med. Entomol.">
        <title>Transcriptome Analysis of the Triatoma infestans (Hemiptera: Reduviidae) Integument.</title>
        <authorList>
            <person name="Calderon-Fernandez G.M."/>
            <person name="Moriconi D.E."/>
            <person name="Dulbecco A.B."/>
            <person name="Juarez M.P."/>
        </authorList>
    </citation>
    <scope>NUCLEOTIDE SEQUENCE</scope>
    <source>
        <strain evidence="1">Int1</strain>
        <tissue evidence="1">Integument</tissue>
    </source>
</reference>
<organism evidence="1">
    <name type="scientific">Triatoma infestans</name>
    <name type="common">Assassin bug</name>
    <dbReference type="NCBI Taxonomy" id="30076"/>
    <lineage>
        <taxon>Eukaryota</taxon>
        <taxon>Metazoa</taxon>
        <taxon>Ecdysozoa</taxon>
        <taxon>Arthropoda</taxon>
        <taxon>Hexapoda</taxon>
        <taxon>Insecta</taxon>
        <taxon>Pterygota</taxon>
        <taxon>Neoptera</taxon>
        <taxon>Paraneoptera</taxon>
        <taxon>Hemiptera</taxon>
        <taxon>Heteroptera</taxon>
        <taxon>Panheteroptera</taxon>
        <taxon>Cimicomorpha</taxon>
        <taxon>Reduviidae</taxon>
        <taxon>Triatominae</taxon>
        <taxon>Triatoma</taxon>
    </lineage>
</organism>
<protein>
    <submittedName>
        <fullName evidence="1">Reverse transcriptase</fullName>
    </submittedName>
</protein>
<evidence type="ECO:0000313" key="1">
    <source>
        <dbReference type="EMBL" id="JAR96509.1"/>
    </source>
</evidence>
<keyword evidence="1" id="KW-0808">Transferase</keyword>
<reference evidence="1" key="1">
    <citation type="submission" date="2016-04" db="EMBL/GenBank/DDBJ databases">
        <authorList>
            <person name="Calderon-Fernandez G.M.Sr."/>
        </authorList>
    </citation>
    <scope>NUCLEOTIDE SEQUENCE</scope>
    <source>
        <strain evidence="1">Int1</strain>
        <tissue evidence="1">Integument</tissue>
    </source>
</reference>
<dbReference type="GO" id="GO:0003964">
    <property type="term" value="F:RNA-directed DNA polymerase activity"/>
    <property type="evidence" value="ECO:0007669"/>
    <property type="project" value="UniProtKB-KW"/>
</dbReference>
<dbReference type="EMBL" id="GEMB01006851">
    <property type="protein sequence ID" value="JAR96509.1"/>
    <property type="molecule type" value="Transcribed_RNA"/>
</dbReference>
<keyword evidence="1" id="KW-0548">Nucleotidyltransferase</keyword>
<dbReference type="AlphaFoldDB" id="A0A170VBL7"/>
<name>A0A170VBL7_TRIIF</name>